<evidence type="ECO:0000256" key="2">
    <source>
        <dbReference type="SAM" id="MobiDB-lite"/>
    </source>
</evidence>
<dbReference type="PANTHER" id="PTHR13238:SF0">
    <property type="entry name" value="CILIA- AND FLAGELLA-ASSOCIATED PROTEIN 298"/>
    <property type="match status" value="1"/>
</dbReference>
<dbReference type="GO" id="GO:0003352">
    <property type="term" value="P:regulation of cilium movement"/>
    <property type="evidence" value="ECO:0007669"/>
    <property type="project" value="InterPro"/>
</dbReference>
<sequence>MVLINLKLPQGDQSEAADGFLLEASCSTLTDDLISSLVEIHNLRLRSRLISESVRALADFGPMNEEEEDSGESSDKRVENGDPSGRRCGRPPEIDAAESLKQVVLELEDYVSASQVQKRVSISSTAISGLIENIKTAVGQAYQEGLPQHDLARIALEEEDKDLREKHGLPLLDEGATAIWSCNKEFARGQPISHRVGTNEKTKVIVKLATKGGGPPAREPIVSEAERNAMAAFYFKRQEQLKELAKADEDDYLNSSWADPKGMKKALQGLDGGVKAPGLRFG</sequence>
<dbReference type="InterPro" id="IPR021298">
    <property type="entry name" value="CFAP298"/>
</dbReference>
<accession>K0TC43</accession>
<feature type="region of interest" description="Disordered" evidence="2">
    <location>
        <begin position="61"/>
        <end position="93"/>
    </location>
</feature>
<dbReference type="Pfam" id="PF11069">
    <property type="entry name" value="CFAP298"/>
    <property type="match status" value="1"/>
</dbReference>
<name>K0TC43_THAOC</name>
<reference evidence="3 4" key="1">
    <citation type="journal article" date="2012" name="Genome Biol.">
        <title>Genome and low-iron response of an oceanic diatom adapted to chronic iron limitation.</title>
        <authorList>
            <person name="Lommer M."/>
            <person name="Specht M."/>
            <person name="Roy A.S."/>
            <person name="Kraemer L."/>
            <person name="Andreson R."/>
            <person name="Gutowska M.A."/>
            <person name="Wolf J."/>
            <person name="Bergner S.V."/>
            <person name="Schilhabel M.B."/>
            <person name="Klostermeier U.C."/>
            <person name="Beiko R.G."/>
            <person name="Rosenstiel P."/>
            <person name="Hippler M."/>
            <person name="Laroche J."/>
        </authorList>
    </citation>
    <scope>NUCLEOTIDE SEQUENCE [LARGE SCALE GENOMIC DNA]</scope>
    <source>
        <strain evidence="3 4">CCMP1005</strain>
    </source>
</reference>
<gene>
    <name evidence="3" type="ORF">THAOC_01978</name>
</gene>
<organism evidence="3 4">
    <name type="scientific">Thalassiosira oceanica</name>
    <name type="common">Marine diatom</name>
    <dbReference type="NCBI Taxonomy" id="159749"/>
    <lineage>
        <taxon>Eukaryota</taxon>
        <taxon>Sar</taxon>
        <taxon>Stramenopiles</taxon>
        <taxon>Ochrophyta</taxon>
        <taxon>Bacillariophyta</taxon>
        <taxon>Coscinodiscophyceae</taxon>
        <taxon>Thalassiosirophycidae</taxon>
        <taxon>Thalassiosirales</taxon>
        <taxon>Thalassiosiraceae</taxon>
        <taxon>Thalassiosira</taxon>
    </lineage>
</organism>
<dbReference type="AlphaFoldDB" id="K0TC43"/>
<protein>
    <submittedName>
        <fullName evidence="3">Uncharacterized protein</fullName>
    </submittedName>
</protein>
<evidence type="ECO:0000313" key="3">
    <source>
        <dbReference type="EMBL" id="EJK76268.1"/>
    </source>
</evidence>
<dbReference type="eggNOG" id="ENOG502QQ3Z">
    <property type="taxonomic scope" value="Eukaryota"/>
</dbReference>
<dbReference type="OMA" id="YRKQEEW"/>
<evidence type="ECO:0000313" key="4">
    <source>
        <dbReference type="Proteomes" id="UP000266841"/>
    </source>
</evidence>
<dbReference type="EMBL" id="AGNL01002388">
    <property type="protein sequence ID" value="EJK76268.1"/>
    <property type="molecule type" value="Genomic_DNA"/>
</dbReference>
<dbReference type="OrthoDB" id="276065at2759"/>
<comment type="similarity">
    <text evidence="1">Belongs to the CFAP298 family.</text>
</comment>
<dbReference type="PANTHER" id="PTHR13238">
    <property type="entry name" value="PROTEIN C21ORF59"/>
    <property type="match status" value="1"/>
</dbReference>
<dbReference type="Proteomes" id="UP000266841">
    <property type="component" value="Unassembled WGS sequence"/>
</dbReference>
<comment type="caution">
    <text evidence="3">The sequence shown here is derived from an EMBL/GenBank/DDBJ whole genome shotgun (WGS) entry which is preliminary data.</text>
</comment>
<evidence type="ECO:0000256" key="1">
    <source>
        <dbReference type="ARBA" id="ARBA00009619"/>
    </source>
</evidence>
<keyword evidence="4" id="KW-1185">Reference proteome</keyword>
<proteinExistence type="inferred from homology"/>